<feature type="compositionally biased region" description="Basic and acidic residues" evidence="6">
    <location>
        <begin position="361"/>
        <end position="456"/>
    </location>
</feature>
<dbReference type="GO" id="GO:0031267">
    <property type="term" value="F:small GTPase binding"/>
    <property type="evidence" value="ECO:0007669"/>
    <property type="project" value="InterPro"/>
</dbReference>
<gene>
    <name evidence="9" type="ORF">KOW79_003943</name>
</gene>
<keyword evidence="4" id="KW-0967">Endosome</keyword>
<dbReference type="PANTHER" id="PTHR15746:SF22">
    <property type="entry name" value="RAB11 FAMILY-INTERACTING PROTEIN 1"/>
    <property type="match status" value="1"/>
</dbReference>
<feature type="region of interest" description="Disordered" evidence="6">
    <location>
        <begin position="347"/>
        <end position="563"/>
    </location>
</feature>
<organism evidence="9 10">
    <name type="scientific">Hemibagrus wyckioides</name>
    <dbReference type="NCBI Taxonomy" id="337641"/>
    <lineage>
        <taxon>Eukaryota</taxon>
        <taxon>Metazoa</taxon>
        <taxon>Chordata</taxon>
        <taxon>Craniata</taxon>
        <taxon>Vertebrata</taxon>
        <taxon>Euteleostomi</taxon>
        <taxon>Actinopterygii</taxon>
        <taxon>Neopterygii</taxon>
        <taxon>Teleostei</taxon>
        <taxon>Ostariophysi</taxon>
        <taxon>Siluriformes</taxon>
        <taxon>Bagridae</taxon>
        <taxon>Hemibagrus</taxon>
    </lineage>
</organism>
<dbReference type="GO" id="GO:0055037">
    <property type="term" value="C:recycling endosome"/>
    <property type="evidence" value="ECO:0007669"/>
    <property type="project" value="UniProtKB-SubCell"/>
</dbReference>
<evidence type="ECO:0000313" key="10">
    <source>
        <dbReference type="Proteomes" id="UP000824219"/>
    </source>
</evidence>
<dbReference type="PROSITE" id="PS51511">
    <property type="entry name" value="FIP_RBD"/>
    <property type="match status" value="1"/>
</dbReference>
<dbReference type="OrthoDB" id="8956628at2759"/>
<dbReference type="SUPFAM" id="SSF144270">
    <property type="entry name" value="Eferin C-derminal domain-like"/>
    <property type="match status" value="1"/>
</dbReference>
<dbReference type="InterPro" id="IPR019018">
    <property type="entry name" value="Rab-bd_FIP-RBD"/>
</dbReference>
<proteinExistence type="predicted"/>
<dbReference type="Gene3D" id="2.60.40.150">
    <property type="entry name" value="C2 domain"/>
    <property type="match status" value="1"/>
</dbReference>
<sequence length="639" mass="72154">MSLAEQSQQWYPTSVQVTVLQARNLRAKGKNGTNDAYAIIQVAKDKFSTAVVEKCVEPVWKEEASFDLPFFDPGNADRCTLYIIVMHRALVGMDKLLGQAVINLLDVHDNKNRKKSDWFKLLDKNGKADKDRGEVLLDIQFMRNNMTASMFDLSRPDKPRSRISKFKDKVRGKKKDGLSDSVSAIVPSTVSQVLTDSEGEEEQSTDSPKLKKSSKFKNLFGSKTNLHRGVSQSMSTLGTLPEKNSSLTSSRSSGLNEEFTEGKSKFKILGHKRNSSTDSKISLGPFNLLNRSKQSTPEQNLCINGSHVYTEETKTNSGSSLSLSGSAKGSVEDLRKYHERNASAGSIDSFKGLSIPSYKPDSTEKEFQAQQRPQEDDDKKHKKSEGRLQELLDEQERKRQLEQEERRRKMEEDERKMQQERERKRQEEEEQQRKRREEEAKKAEEQKRQEESRVTDRLTSLFGLGRKKEEQISPAVETPKQPEVPGATNPFEEIPLGSEGQNLFEEKPAEPQTEVRTAITPGPPSSGFPARTAKVSAVKPRPHPVKPMSPYESQIGNSSMGKDLKIQTIREVAEKSKPIECGPYTQLTQEELITLVVKQQTELSKKDEKILELEDYIDNLLVRVIDEKPSILLALNGKV</sequence>
<dbReference type="PANTHER" id="PTHR15746">
    <property type="entry name" value="RAB11-RELATED"/>
    <property type="match status" value="1"/>
</dbReference>
<comment type="subcellular location">
    <subcellularLocation>
        <location evidence="1">Recycling endosome</location>
    </subcellularLocation>
</comment>
<dbReference type="Pfam" id="PF09457">
    <property type="entry name" value="RBD-FIP"/>
    <property type="match status" value="1"/>
</dbReference>
<dbReference type="Pfam" id="PF00168">
    <property type="entry name" value="C2"/>
    <property type="match status" value="1"/>
</dbReference>
<evidence type="ECO:0000256" key="3">
    <source>
        <dbReference type="ARBA" id="ARBA00022553"/>
    </source>
</evidence>
<evidence type="ECO:0000259" key="7">
    <source>
        <dbReference type="PROSITE" id="PS50004"/>
    </source>
</evidence>
<dbReference type="GO" id="GO:0015031">
    <property type="term" value="P:protein transport"/>
    <property type="evidence" value="ECO:0007669"/>
    <property type="project" value="UniProtKB-KW"/>
</dbReference>
<dbReference type="CDD" id="cd08682">
    <property type="entry name" value="C2_Rab11-FIP_classI"/>
    <property type="match status" value="1"/>
</dbReference>
<dbReference type="InterPro" id="IPR037789">
    <property type="entry name" value="FIP_classI"/>
</dbReference>
<feature type="region of interest" description="Disordered" evidence="6">
    <location>
        <begin position="189"/>
        <end position="258"/>
    </location>
</feature>
<evidence type="ECO:0000256" key="4">
    <source>
        <dbReference type="ARBA" id="ARBA00022753"/>
    </source>
</evidence>
<feature type="domain" description="FIP-RBD" evidence="8">
    <location>
        <begin position="573"/>
        <end position="635"/>
    </location>
</feature>
<feature type="domain" description="C2" evidence="7">
    <location>
        <begin position="1"/>
        <end position="119"/>
    </location>
</feature>
<dbReference type="AlphaFoldDB" id="A0A9D3P0X7"/>
<evidence type="ECO:0000256" key="2">
    <source>
        <dbReference type="ARBA" id="ARBA00022448"/>
    </source>
</evidence>
<dbReference type="PROSITE" id="PS50004">
    <property type="entry name" value="C2"/>
    <property type="match status" value="1"/>
</dbReference>
<evidence type="ECO:0000259" key="8">
    <source>
        <dbReference type="PROSITE" id="PS51511"/>
    </source>
</evidence>
<evidence type="ECO:0000256" key="6">
    <source>
        <dbReference type="SAM" id="MobiDB-lite"/>
    </source>
</evidence>
<accession>A0A9D3P0X7</accession>
<feature type="compositionally biased region" description="Polar residues" evidence="6">
    <location>
        <begin position="551"/>
        <end position="560"/>
    </location>
</feature>
<dbReference type="SMART" id="SM00239">
    <property type="entry name" value="C2"/>
    <property type="match status" value="1"/>
</dbReference>
<dbReference type="SUPFAM" id="SSF49562">
    <property type="entry name" value="C2 domain (Calcium/lipid-binding domain, CaLB)"/>
    <property type="match status" value="1"/>
</dbReference>
<evidence type="ECO:0000313" key="9">
    <source>
        <dbReference type="EMBL" id="KAG7332109.1"/>
    </source>
</evidence>
<dbReference type="InterPro" id="IPR035892">
    <property type="entry name" value="C2_domain_sf"/>
</dbReference>
<evidence type="ECO:0008006" key="11">
    <source>
        <dbReference type="Google" id="ProtNLM"/>
    </source>
</evidence>
<dbReference type="InterPro" id="IPR037245">
    <property type="entry name" value="FIP-RBD_C_sf"/>
</dbReference>
<name>A0A9D3P0X7_9TELE</name>
<dbReference type="Proteomes" id="UP000824219">
    <property type="component" value="Linkage Group LG05"/>
</dbReference>
<evidence type="ECO:0000256" key="5">
    <source>
        <dbReference type="ARBA" id="ARBA00022927"/>
    </source>
</evidence>
<dbReference type="Gene3D" id="1.20.5.2440">
    <property type="match status" value="1"/>
</dbReference>
<dbReference type="GO" id="GO:0045055">
    <property type="term" value="P:regulated exocytosis"/>
    <property type="evidence" value="ECO:0007669"/>
    <property type="project" value="TreeGrafter"/>
</dbReference>
<keyword evidence="10" id="KW-1185">Reference proteome</keyword>
<dbReference type="FunFam" id="2.60.40.150:FF:000070">
    <property type="entry name" value="rab11 family-interacting protein 2 isoform X1"/>
    <property type="match status" value="1"/>
</dbReference>
<comment type="caution">
    <text evidence="9">The sequence shown here is derived from an EMBL/GenBank/DDBJ whole genome shotgun (WGS) entry which is preliminary data.</text>
</comment>
<protein>
    <recommendedName>
        <fullName evidence="11">Rab11 family-interacting protein 1</fullName>
    </recommendedName>
</protein>
<dbReference type="InterPro" id="IPR000008">
    <property type="entry name" value="C2_dom"/>
</dbReference>
<keyword evidence="5" id="KW-0653">Protein transport</keyword>
<keyword evidence="2" id="KW-0813">Transport</keyword>
<dbReference type="EMBL" id="JAHKSW010000005">
    <property type="protein sequence ID" value="KAG7332109.1"/>
    <property type="molecule type" value="Genomic_DNA"/>
</dbReference>
<reference evidence="9 10" key="1">
    <citation type="submission" date="2021-06" db="EMBL/GenBank/DDBJ databases">
        <title>Chromosome-level genome assembly of the red-tail catfish (Hemibagrus wyckioides).</title>
        <authorList>
            <person name="Shao F."/>
        </authorList>
    </citation>
    <scope>NUCLEOTIDE SEQUENCE [LARGE SCALE GENOMIC DNA]</scope>
    <source>
        <strain evidence="9">EC202008001</strain>
        <tissue evidence="9">Blood</tissue>
    </source>
</reference>
<keyword evidence="3" id="KW-0597">Phosphoprotein</keyword>
<feature type="compositionally biased region" description="Polar residues" evidence="6">
    <location>
        <begin position="230"/>
        <end position="244"/>
    </location>
</feature>
<evidence type="ECO:0000256" key="1">
    <source>
        <dbReference type="ARBA" id="ARBA00004172"/>
    </source>
</evidence>